<proteinExistence type="predicted"/>
<feature type="transmembrane region" description="Helical" evidence="1">
    <location>
        <begin position="199"/>
        <end position="217"/>
    </location>
</feature>
<dbReference type="SMART" id="SM00849">
    <property type="entry name" value="Lactamase_B"/>
    <property type="match status" value="1"/>
</dbReference>
<dbReference type="Gene3D" id="3.60.15.10">
    <property type="entry name" value="Ribonuclease Z/Hydroxyacylglutathione hydrolase-like"/>
    <property type="match status" value="2"/>
</dbReference>
<dbReference type="Pfam" id="PF00753">
    <property type="entry name" value="Lactamase_B"/>
    <property type="match status" value="1"/>
</dbReference>
<gene>
    <name evidence="3" type="ORF">IAC52_03630</name>
</gene>
<dbReference type="CDD" id="cd07731">
    <property type="entry name" value="ComA-like_MBL-fold"/>
    <property type="match status" value="1"/>
</dbReference>
<sequence>MALFFLVSGLVSGLWLGRGGSPVFLTLLSIASLFLLFASIKQGKWRGFAICFAAGLALSLLYSLTLVGIGDERVAGMVVKSSESYFIIDRLGFRYYVKEYGHPYQEGDLVRVVGEIKELRVAGYESRFDFLGYLHSLGARMEASGESELLLGFPLRLKRYEDAFLSRFDEDARSALSALLFNRRDYDSALVGRASSLNLAYLLSSSGFLYGGFLRLTNRAFSRFGEKAGRVAELAIACLLLPFCLSKPGALRVFASTWLRGRMDDRLARSSASLLCLLALDFRFAYQSGFLLGGAISIFMTLCQSMLGGLSKGRRKLAGLAIVQLLCLPAAICFSGGELHLLSPVYALLLSPLLSLIYPLGQISFFIVPIGMPLDFLSKALSGALWAFSRFYPCLLLPAPSDELILGYYMLIFALFLFFEIGERRRVGFASLLAISSYAISLCPALNMLSGEVSFINVGQGDSILVRNGMRSALIDTGGSLGFDMAEEVILPFLRKRRVYSLDYLILTHSDFDHAGAKDSLLDNIEVGEVVDDASRFPVFLGDTRIDNLNDYGIEGENESSLVLSFHLGDDDYLLMGDAPVEVEHLILNDFPGLKADILKVGHHGSDTSTSPELLLSLTPEVAVISVGHGNRYGHPDEQVLSRLGAIGADIRRTDVEGTITFSYPFA</sequence>
<feature type="transmembrane region" description="Helical" evidence="1">
    <location>
        <begin position="23"/>
        <end position="40"/>
    </location>
</feature>
<feature type="transmembrane region" description="Helical" evidence="1">
    <location>
        <begin position="405"/>
        <end position="422"/>
    </location>
</feature>
<keyword evidence="1" id="KW-0812">Transmembrane</keyword>
<organism evidence="3 4">
    <name type="scientific">Candidatus Alloenteromonas pullicola</name>
    <dbReference type="NCBI Taxonomy" id="2840784"/>
    <lineage>
        <taxon>Bacteria</taxon>
        <taxon>Bacillati</taxon>
        <taxon>Bacillota</taxon>
        <taxon>Bacillota incertae sedis</taxon>
        <taxon>Candidatus Alloenteromonas</taxon>
    </lineage>
</organism>
<comment type="caution">
    <text evidence="3">The sequence shown here is derived from an EMBL/GenBank/DDBJ whole genome shotgun (WGS) entry which is preliminary data.</text>
</comment>
<name>A0A9D1LNX1_9FIRM</name>
<feature type="domain" description="Metallo-beta-lactamase" evidence="2">
    <location>
        <begin position="460"/>
        <end position="629"/>
    </location>
</feature>
<evidence type="ECO:0000259" key="2">
    <source>
        <dbReference type="SMART" id="SM00849"/>
    </source>
</evidence>
<feature type="transmembrane region" description="Helical" evidence="1">
    <location>
        <begin position="429"/>
        <end position="449"/>
    </location>
</feature>
<dbReference type="Proteomes" id="UP000824070">
    <property type="component" value="Unassembled WGS sequence"/>
</dbReference>
<dbReference type="EMBL" id="DVMV01000025">
    <property type="protein sequence ID" value="HIU45370.1"/>
    <property type="molecule type" value="Genomic_DNA"/>
</dbReference>
<keyword evidence="1" id="KW-1133">Transmembrane helix</keyword>
<feature type="transmembrane region" description="Helical" evidence="1">
    <location>
        <begin position="317"/>
        <end position="337"/>
    </location>
</feature>
<dbReference type="PANTHER" id="PTHR30619:SF7">
    <property type="entry name" value="BETA-LACTAMASE DOMAIN PROTEIN"/>
    <property type="match status" value="1"/>
</dbReference>
<feature type="transmembrane region" description="Helical" evidence="1">
    <location>
        <begin position="290"/>
        <end position="310"/>
    </location>
</feature>
<feature type="transmembrane region" description="Helical" evidence="1">
    <location>
        <begin position="47"/>
        <end position="69"/>
    </location>
</feature>
<protein>
    <submittedName>
        <fullName evidence="3">MBL fold metallo-hydrolase</fullName>
    </submittedName>
</protein>
<keyword evidence="1" id="KW-0472">Membrane</keyword>
<dbReference type="PANTHER" id="PTHR30619">
    <property type="entry name" value="DNA INTERNALIZATION/COMPETENCE PROTEIN COMEC/REC2"/>
    <property type="match status" value="1"/>
</dbReference>
<dbReference type="InterPro" id="IPR052159">
    <property type="entry name" value="Competence_DNA_uptake"/>
</dbReference>
<dbReference type="InterPro" id="IPR001279">
    <property type="entry name" value="Metallo-B-lactamas"/>
</dbReference>
<evidence type="ECO:0000256" key="1">
    <source>
        <dbReference type="SAM" id="Phobius"/>
    </source>
</evidence>
<accession>A0A9D1LNX1</accession>
<evidence type="ECO:0000313" key="4">
    <source>
        <dbReference type="Proteomes" id="UP000824070"/>
    </source>
</evidence>
<dbReference type="InterPro" id="IPR035681">
    <property type="entry name" value="ComA-like_MBL"/>
</dbReference>
<feature type="transmembrane region" description="Helical" evidence="1">
    <location>
        <begin position="343"/>
        <end position="368"/>
    </location>
</feature>
<dbReference type="AlphaFoldDB" id="A0A9D1LNX1"/>
<evidence type="ECO:0000313" key="3">
    <source>
        <dbReference type="EMBL" id="HIU45370.1"/>
    </source>
</evidence>
<dbReference type="InterPro" id="IPR036866">
    <property type="entry name" value="RibonucZ/Hydroxyglut_hydro"/>
</dbReference>
<reference evidence="3" key="1">
    <citation type="submission" date="2020-10" db="EMBL/GenBank/DDBJ databases">
        <authorList>
            <person name="Gilroy R."/>
        </authorList>
    </citation>
    <scope>NUCLEOTIDE SEQUENCE</scope>
    <source>
        <strain evidence="3">ChiGjej1B1-22543</strain>
    </source>
</reference>
<reference evidence="3" key="2">
    <citation type="journal article" date="2021" name="PeerJ">
        <title>Extensive microbial diversity within the chicken gut microbiome revealed by metagenomics and culture.</title>
        <authorList>
            <person name="Gilroy R."/>
            <person name="Ravi A."/>
            <person name="Getino M."/>
            <person name="Pursley I."/>
            <person name="Horton D.L."/>
            <person name="Alikhan N.F."/>
            <person name="Baker D."/>
            <person name="Gharbi K."/>
            <person name="Hall N."/>
            <person name="Watson M."/>
            <person name="Adriaenssens E.M."/>
            <person name="Foster-Nyarko E."/>
            <person name="Jarju S."/>
            <person name="Secka A."/>
            <person name="Antonio M."/>
            <person name="Oren A."/>
            <person name="Chaudhuri R.R."/>
            <person name="La Ragione R."/>
            <person name="Hildebrand F."/>
            <person name="Pallen M.J."/>
        </authorList>
    </citation>
    <scope>NUCLEOTIDE SEQUENCE</scope>
    <source>
        <strain evidence="3">ChiGjej1B1-22543</strain>
    </source>
</reference>
<dbReference type="SUPFAM" id="SSF56281">
    <property type="entry name" value="Metallo-hydrolase/oxidoreductase"/>
    <property type="match status" value="1"/>
</dbReference>